<keyword evidence="1" id="KW-0812">Transmembrane</keyword>
<reference evidence="3 4" key="1">
    <citation type="submission" date="2024-02" db="EMBL/GenBank/DDBJ databases">
        <authorList>
            <person name="Chen Y."/>
            <person name="Shah S."/>
            <person name="Dougan E. K."/>
            <person name="Thang M."/>
            <person name="Chan C."/>
        </authorList>
    </citation>
    <scope>NUCLEOTIDE SEQUENCE [LARGE SCALE GENOMIC DNA]</scope>
</reference>
<evidence type="ECO:0000256" key="2">
    <source>
        <dbReference type="SAM" id="SignalP"/>
    </source>
</evidence>
<feature type="signal peptide" evidence="2">
    <location>
        <begin position="1"/>
        <end position="20"/>
    </location>
</feature>
<dbReference type="Proteomes" id="UP001642484">
    <property type="component" value="Unassembled WGS sequence"/>
</dbReference>
<organism evidence="3 4">
    <name type="scientific">Durusdinium trenchii</name>
    <dbReference type="NCBI Taxonomy" id="1381693"/>
    <lineage>
        <taxon>Eukaryota</taxon>
        <taxon>Sar</taxon>
        <taxon>Alveolata</taxon>
        <taxon>Dinophyceae</taxon>
        <taxon>Suessiales</taxon>
        <taxon>Symbiodiniaceae</taxon>
        <taxon>Durusdinium</taxon>
    </lineage>
</organism>
<accession>A0ABP0PL75</accession>
<keyword evidence="4" id="KW-1185">Reference proteome</keyword>
<proteinExistence type="predicted"/>
<name>A0ABP0PL75_9DINO</name>
<keyword evidence="2" id="KW-0732">Signal</keyword>
<gene>
    <name evidence="3" type="ORF">CCMP2556_LOCUS37842</name>
</gene>
<feature type="transmembrane region" description="Helical" evidence="1">
    <location>
        <begin position="43"/>
        <end position="63"/>
    </location>
</feature>
<evidence type="ECO:0000313" key="3">
    <source>
        <dbReference type="EMBL" id="CAK9076783.1"/>
    </source>
</evidence>
<evidence type="ECO:0000256" key="1">
    <source>
        <dbReference type="SAM" id="Phobius"/>
    </source>
</evidence>
<comment type="caution">
    <text evidence="3">The sequence shown here is derived from an EMBL/GenBank/DDBJ whole genome shotgun (WGS) entry which is preliminary data.</text>
</comment>
<evidence type="ECO:0000313" key="4">
    <source>
        <dbReference type="Proteomes" id="UP001642484"/>
    </source>
</evidence>
<sequence>MFGFCVIVLTAADVLLLALSAWRLGEVEGPCRFYSWAKMVRKLAMLDVSIMGVYVITFCMGIYKKQGIVVSTREGLPVLIAAEVMHTLIYWLVSGTVEAHEAAATEQKLYEYKVADTEEGSPKKLDFCCHVNQFLSRARQMGVR</sequence>
<keyword evidence="1" id="KW-1133">Transmembrane helix</keyword>
<dbReference type="EMBL" id="CAXAMN010023328">
    <property type="protein sequence ID" value="CAK9076783.1"/>
    <property type="molecule type" value="Genomic_DNA"/>
</dbReference>
<keyword evidence="1" id="KW-0472">Membrane</keyword>
<protein>
    <submittedName>
        <fullName evidence="3">Uncharacterized protein</fullName>
    </submittedName>
</protein>
<feature type="chain" id="PRO_5045155562" evidence="2">
    <location>
        <begin position="21"/>
        <end position="144"/>
    </location>
</feature>